<feature type="region of interest" description="Disordered" evidence="1">
    <location>
        <begin position="196"/>
        <end position="224"/>
    </location>
</feature>
<feature type="domain" description="Prokaryotic-type class I peptide chain release factors" evidence="2">
    <location>
        <begin position="98"/>
        <end position="114"/>
    </location>
</feature>
<dbReference type="AlphaFoldDB" id="A0A2K3E2C1"/>
<keyword evidence="4" id="KW-1185">Reference proteome</keyword>
<dbReference type="GeneID" id="66052428"/>
<dbReference type="GO" id="GO:0005762">
    <property type="term" value="C:mitochondrial large ribosomal subunit"/>
    <property type="evidence" value="ECO:0000318"/>
    <property type="project" value="GO_Central"/>
</dbReference>
<dbReference type="EMBL" id="CM008963">
    <property type="protein sequence ID" value="PNW86931.1"/>
    <property type="molecule type" value="Genomic_DNA"/>
</dbReference>
<dbReference type="Proteomes" id="UP000006906">
    <property type="component" value="Chromosome 2"/>
</dbReference>
<sequence length="224" mass="24978">MAAVRLLRQLRHLHASASTPALVRCVAFRPFTAHSAPLKHSRVQHHDGAAAGTLRLSTRFVAAAAAGDGVTPVTPPPPKPVYKVRPITKDDVEIAFARSSGAGGQNVNKVNTKVDMRFDVSKASWIPDEVKDAMRQLEKNRFTSEGMLVMQSQRHRTQAQNLDDALAKVQEIIDRAVEYVTPKEADPETIKRVKAQIKAGKERRLDNKKKDSNKKKERSRRDFD</sequence>
<protein>
    <recommendedName>
        <fullName evidence="2">Prokaryotic-type class I peptide chain release factors domain-containing protein</fullName>
    </recommendedName>
</protein>
<dbReference type="GO" id="GO:0070126">
    <property type="term" value="P:mitochondrial translational termination"/>
    <property type="evidence" value="ECO:0000318"/>
    <property type="project" value="GO_Central"/>
</dbReference>
<feature type="compositionally biased region" description="Basic and acidic residues" evidence="1">
    <location>
        <begin position="199"/>
        <end position="210"/>
    </location>
</feature>
<reference evidence="3 4" key="1">
    <citation type="journal article" date="2007" name="Science">
        <title>The Chlamydomonas genome reveals the evolution of key animal and plant functions.</title>
        <authorList>
            <person name="Merchant S.S."/>
            <person name="Prochnik S.E."/>
            <person name="Vallon O."/>
            <person name="Harris E.H."/>
            <person name="Karpowicz S.J."/>
            <person name="Witman G.B."/>
            <person name="Terry A."/>
            <person name="Salamov A."/>
            <person name="Fritz-Laylin L.K."/>
            <person name="Marechal-Drouard L."/>
            <person name="Marshall W.F."/>
            <person name="Qu L.H."/>
            <person name="Nelson D.R."/>
            <person name="Sanderfoot A.A."/>
            <person name="Spalding M.H."/>
            <person name="Kapitonov V.V."/>
            <person name="Ren Q."/>
            <person name="Ferris P."/>
            <person name="Lindquist E."/>
            <person name="Shapiro H."/>
            <person name="Lucas S.M."/>
            <person name="Grimwood J."/>
            <person name="Schmutz J."/>
            <person name="Cardol P."/>
            <person name="Cerutti H."/>
            <person name="Chanfreau G."/>
            <person name="Chen C.L."/>
            <person name="Cognat V."/>
            <person name="Croft M.T."/>
            <person name="Dent R."/>
            <person name="Dutcher S."/>
            <person name="Fernandez E."/>
            <person name="Fukuzawa H."/>
            <person name="Gonzalez-Ballester D."/>
            <person name="Gonzalez-Halphen D."/>
            <person name="Hallmann A."/>
            <person name="Hanikenne M."/>
            <person name="Hippler M."/>
            <person name="Inwood W."/>
            <person name="Jabbari K."/>
            <person name="Kalanon M."/>
            <person name="Kuras R."/>
            <person name="Lefebvre P.A."/>
            <person name="Lemaire S.D."/>
            <person name="Lobanov A.V."/>
            <person name="Lohr M."/>
            <person name="Manuell A."/>
            <person name="Meier I."/>
            <person name="Mets L."/>
            <person name="Mittag M."/>
            <person name="Mittelmeier T."/>
            <person name="Moroney J.V."/>
            <person name="Moseley J."/>
            <person name="Napoli C."/>
            <person name="Nedelcu A.M."/>
            <person name="Niyogi K."/>
            <person name="Novoselov S.V."/>
            <person name="Paulsen I.T."/>
            <person name="Pazour G."/>
            <person name="Purton S."/>
            <person name="Ral J.P."/>
            <person name="Riano-Pachon D.M."/>
            <person name="Riekhof W."/>
            <person name="Rymarquis L."/>
            <person name="Schroda M."/>
            <person name="Stern D."/>
            <person name="Umen J."/>
            <person name="Willows R."/>
            <person name="Wilson N."/>
            <person name="Zimmer S.L."/>
            <person name="Allmer J."/>
            <person name="Balk J."/>
            <person name="Bisova K."/>
            <person name="Chen C.J."/>
            <person name="Elias M."/>
            <person name="Gendler K."/>
            <person name="Hauser C."/>
            <person name="Lamb M.R."/>
            <person name="Ledford H."/>
            <person name="Long J.C."/>
            <person name="Minagawa J."/>
            <person name="Page M.D."/>
            <person name="Pan J."/>
            <person name="Pootakham W."/>
            <person name="Roje S."/>
            <person name="Rose A."/>
            <person name="Stahlberg E."/>
            <person name="Terauchi A.M."/>
            <person name="Yang P."/>
            <person name="Ball S."/>
            <person name="Bowler C."/>
            <person name="Dieckmann C.L."/>
            <person name="Gladyshev V.N."/>
            <person name="Green P."/>
            <person name="Jorgensen R."/>
            <person name="Mayfield S."/>
            <person name="Mueller-Roeber B."/>
            <person name="Rajamani S."/>
            <person name="Sayre R.T."/>
            <person name="Brokstein P."/>
            <person name="Dubchak I."/>
            <person name="Goodstein D."/>
            <person name="Hornick L."/>
            <person name="Huang Y.W."/>
            <person name="Jhaveri J."/>
            <person name="Luo Y."/>
            <person name="Martinez D."/>
            <person name="Ngau W.C."/>
            <person name="Otillar B."/>
            <person name="Poliakov A."/>
            <person name="Porter A."/>
            <person name="Szajkowski L."/>
            <person name="Werner G."/>
            <person name="Zhou K."/>
            <person name="Grigoriev I.V."/>
            <person name="Rokhsar D.S."/>
            <person name="Grossman A.R."/>
        </authorList>
    </citation>
    <scope>NUCLEOTIDE SEQUENCE [LARGE SCALE GENOMIC DNA]</scope>
    <source>
        <strain evidence="4">CC-503</strain>
    </source>
</reference>
<evidence type="ECO:0000259" key="2">
    <source>
        <dbReference type="PROSITE" id="PS00745"/>
    </source>
</evidence>
<evidence type="ECO:0000313" key="4">
    <source>
        <dbReference type="Proteomes" id="UP000006906"/>
    </source>
</evidence>
<dbReference type="Gramene" id="PNW86931">
    <property type="protein sequence ID" value="PNW86931"/>
    <property type="gene ID" value="CHLRE_02g101800v5"/>
</dbReference>
<dbReference type="GO" id="GO:0004045">
    <property type="term" value="F:peptidyl-tRNA hydrolase activity"/>
    <property type="evidence" value="ECO:0000318"/>
    <property type="project" value="GO_Central"/>
</dbReference>
<dbReference type="Gene3D" id="3.30.160.20">
    <property type="match status" value="1"/>
</dbReference>
<dbReference type="GO" id="GO:0016150">
    <property type="term" value="F:translation release factor activity, codon nonspecific"/>
    <property type="evidence" value="ECO:0000318"/>
    <property type="project" value="GO_Central"/>
</dbReference>
<dbReference type="FunFam" id="3.30.160.20:FF:000046">
    <property type="entry name" value="Peptidyl-tRNA hydrolase ICT1"/>
    <property type="match status" value="1"/>
</dbReference>
<proteinExistence type="predicted"/>
<dbReference type="OrthoDB" id="270639at2759"/>
<dbReference type="OMA" id="KVDMRFD"/>
<dbReference type="RefSeq" id="XP_042927368.1">
    <property type="nucleotide sequence ID" value="XM_043059734.1"/>
</dbReference>
<evidence type="ECO:0000256" key="1">
    <source>
        <dbReference type="SAM" id="MobiDB-lite"/>
    </source>
</evidence>
<dbReference type="InParanoid" id="A0A2K3E2C1"/>
<dbReference type="InterPro" id="IPR000352">
    <property type="entry name" value="Pep_chain_release_fac_I"/>
</dbReference>
<dbReference type="KEGG" id="cre:CHLRE_02g101800v5"/>
<dbReference type="PANTHER" id="PTHR47352:SF1">
    <property type="entry name" value="CLASS I PEPTIDE CHAIN RELEASE FACTOR"/>
    <property type="match status" value="1"/>
</dbReference>
<dbReference type="STRING" id="3055.A0A2K3E2C1"/>
<name>A0A2K3E2C1_CHLRE</name>
<dbReference type="PROSITE" id="PS00745">
    <property type="entry name" value="RF_PROK_I"/>
    <property type="match status" value="1"/>
</dbReference>
<dbReference type="FunCoup" id="A0A2K3E2C1">
    <property type="interactions" value="1467"/>
</dbReference>
<gene>
    <name evidence="3" type="ORF">CHLRE_02g101800v5</name>
</gene>
<dbReference type="PANTHER" id="PTHR47352">
    <property type="entry name" value="CLASS I PEPTIDE CHAIN RELEASE FACTOR"/>
    <property type="match status" value="1"/>
</dbReference>
<dbReference type="SUPFAM" id="SSF110916">
    <property type="entry name" value="Peptidyl-tRNA hydrolase domain-like"/>
    <property type="match status" value="1"/>
</dbReference>
<dbReference type="Pfam" id="PF00472">
    <property type="entry name" value="RF-1"/>
    <property type="match status" value="1"/>
</dbReference>
<dbReference type="NCBIfam" id="NF006718">
    <property type="entry name" value="PRK09256.1"/>
    <property type="match status" value="1"/>
</dbReference>
<evidence type="ECO:0000313" key="3">
    <source>
        <dbReference type="EMBL" id="PNW86931.1"/>
    </source>
</evidence>
<organism evidence="3 4">
    <name type="scientific">Chlamydomonas reinhardtii</name>
    <name type="common">Chlamydomonas smithii</name>
    <dbReference type="NCBI Taxonomy" id="3055"/>
    <lineage>
        <taxon>Eukaryota</taxon>
        <taxon>Viridiplantae</taxon>
        <taxon>Chlorophyta</taxon>
        <taxon>core chlorophytes</taxon>
        <taxon>Chlorophyceae</taxon>
        <taxon>CS clade</taxon>
        <taxon>Chlamydomonadales</taxon>
        <taxon>Chlamydomonadaceae</taxon>
        <taxon>Chlamydomonas</taxon>
    </lineage>
</organism>
<accession>A0A2K3E2C1</accession>